<accession>A0ABZ2BTA5</accession>
<gene>
    <name evidence="1" type="ORF">ROLI_022920</name>
</gene>
<evidence type="ECO:0000313" key="2">
    <source>
        <dbReference type="Proteomes" id="UP001318682"/>
    </source>
</evidence>
<evidence type="ECO:0000313" key="1">
    <source>
        <dbReference type="EMBL" id="WVX49203.1"/>
    </source>
</evidence>
<proteinExistence type="predicted"/>
<dbReference type="Proteomes" id="UP001318682">
    <property type="component" value="Chromosome"/>
</dbReference>
<keyword evidence="2" id="KW-1185">Reference proteome</keyword>
<reference evidence="2" key="1">
    <citation type="submission" date="2024-01" db="EMBL/GenBank/DDBJ databases">
        <title>Roseobacter fucihabitans sp. nov., isolated from the brown alga Fucus spiralis.</title>
        <authorList>
            <person name="Hahnke S."/>
            <person name="Berger M."/>
            <person name="Schlingloff A."/>
            <person name="Athale I."/>
            <person name="Neumann-Schaal M."/>
            <person name="Adenaya A."/>
            <person name="Poehlein A."/>
            <person name="Daniel R."/>
            <person name="Pertersen J."/>
            <person name="Brinkhoff T."/>
        </authorList>
    </citation>
    <scope>NUCLEOTIDE SEQUENCE [LARGE SCALE GENOMIC DNA]</scope>
    <source>
        <strain evidence="2">B14</strain>
    </source>
</reference>
<protein>
    <submittedName>
        <fullName evidence="1">Uncharacterized protein</fullName>
    </submittedName>
</protein>
<name>A0ABZ2BTA5_9RHOB</name>
<sequence>MLSRAIKIFDITDRLIQFRRQQGQNGMGAIPLVFLNDGDISSQFAQDGLSFFNDFPADFIQLTLPYSWLS</sequence>
<dbReference type="EMBL" id="CP143423">
    <property type="protein sequence ID" value="WVX49203.1"/>
    <property type="molecule type" value="Genomic_DNA"/>
</dbReference>
<organism evidence="1 2">
    <name type="scientific">Roseobacter fucihabitans</name>
    <dbReference type="NCBI Taxonomy" id="1537242"/>
    <lineage>
        <taxon>Bacteria</taxon>
        <taxon>Pseudomonadati</taxon>
        <taxon>Pseudomonadota</taxon>
        <taxon>Alphaproteobacteria</taxon>
        <taxon>Rhodobacterales</taxon>
        <taxon>Roseobacteraceae</taxon>
        <taxon>Roseobacter</taxon>
    </lineage>
</organism>